<evidence type="ECO:0000256" key="1">
    <source>
        <dbReference type="SAM" id="Phobius"/>
    </source>
</evidence>
<keyword evidence="1" id="KW-0472">Membrane</keyword>
<evidence type="ECO:0008006" key="4">
    <source>
        <dbReference type="Google" id="ProtNLM"/>
    </source>
</evidence>
<name>A0ABW2NVB3_9BACL</name>
<comment type="caution">
    <text evidence="2">The sequence shown here is derived from an EMBL/GenBank/DDBJ whole genome shotgun (WGS) entry which is preliminary data.</text>
</comment>
<accession>A0ABW2NVB3</accession>
<keyword evidence="1" id="KW-0812">Transmembrane</keyword>
<evidence type="ECO:0000313" key="3">
    <source>
        <dbReference type="Proteomes" id="UP001596549"/>
    </source>
</evidence>
<reference evidence="3" key="1">
    <citation type="journal article" date="2019" name="Int. J. Syst. Evol. Microbiol.">
        <title>The Global Catalogue of Microorganisms (GCM) 10K type strain sequencing project: providing services to taxonomists for standard genome sequencing and annotation.</title>
        <authorList>
            <consortium name="The Broad Institute Genomics Platform"/>
            <consortium name="The Broad Institute Genome Sequencing Center for Infectious Disease"/>
            <person name="Wu L."/>
            <person name="Ma J."/>
        </authorList>
    </citation>
    <scope>NUCLEOTIDE SEQUENCE [LARGE SCALE GENOMIC DNA]</scope>
    <source>
        <strain evidence="3">NBRC 106396</strain>
    </source>
</reference>
<keyword evidence="3" id="KW-1185">Reference proteome</keyword>
<evidence type="ECO:0000313" key="2">
    <source>
        <dbReference type="EMBL" id="MFC7373275.1"/>
    </source>
</evidence>
<dbReference type="Proteomes" id="UP001596549">
    <property type="component" value="Unassembled WGS sequence"/>
</dbReference>
<feature type="transmembrane region" description="Helical" evidence="1">
    <location>
        <begin position="148"/>
        <end position="166"/>
    </location>
</feature>
<sequence>MVVLMKNITGVDFLDRLTELLEITLKLLSVKALDVLYPIYKLGEHLSGYFAFRFAAAILVFFLLLRIAERAVEFYSLHNFVHKKMLVPSSNTAEYKLFLSHVWDLETSKGIIDNAKAAKSRLLRFNQEELNDVLLYLKARRRTLSSSFLSTISAAFLSGVLLTYATEWAHNGSLNAEFFLKTALYTAVWYLIFEYRQKNKQHQVIAMIYSVNETLKSIQESRPHSVSYDDIQGANTYSSRSSQLFET</sequence>
<dbReference type="RefSeq" id="WP_379751046.1">
    <property type="nucleotide sequence ID" value="NZ_JBHTCP010000051.1"/>
</dbReference>
<gene>
    <name evidence="2" type="ORF">ACFQPF_16670</name>
</gene>
<proteinExistence type="predicted"/>
<feature type="transmembrane region" description="Helical" evidence="1">
    <location>
        <begin position="46"/>
        <end position="65"/>
    </location>
</feature>
<dbReference type="EMBL" id="JBHTCP010000051">
    <property type="protein sequence ID" value="MFC7373275.1"/>
    <property type="molecule type" value="Genomic_DNA"/>
</dbReference>
<organism evidence="2 3">
    <name type="scientific">Fictibacillus iocasae</name>
    <dbReference type="NCBI Taxonomy" id="2715437"/>
    <lineage>
        <taxon>Bacteria</taxon>
        <taxon>Bacillati</taxon>
        <taxon>Bacillota</taxon>
        <taxon>Bacilli</taxon>
        <taxon>Bacillales</taxon>
        <taxon>Fictibacillaceae</taxon>
        <taxon>Fictibacillus</taxon>
    </lineage>
</organism>
<feature type="transmembrane region" description="Helical" evidence="1">
    <location>
        <begin position="178"/>
        <end position="195"/>
    </location>
</feature>
<protein>
    <recommendedName>
        <fullName evidence="4">SMODS and SLOG-associating 2TM effector domain-containing protein</fullName>
    </recommendedName>
</protein>
<keyword evidence="1" id="KW-1133">Transmembrane helix</keyword>